<dbReference type="InterPro" id="IPR019012">
    <property type="entry name" value="RNA_cap_Gua-N2-MeTrfase"/>
</dbReference>
<evidence type="ECO:0000256" key="8">
    <source>
        <dbReference type="SAM" id="MobiDB-lite"/>
    </source>
</evidence>
<feature type="compositionally biased region" description="Basic and acidic residues" evidence="8">
    <location>
        <begin position="56"/>
        <end position="71"/>
    </location>
</feature>
<evidence type="ECO:0000256" key="2">
    <source>
        <dbReference type="ARBA" id="ARBA00025783"/>
    </source>
</evidence>
<dbReference type="AlphaFoldDB" id="A0A1I8A7W7"/>
<reference evidence="10" key="1">
    <citation type="submission" date="2016-11" db="UniProtKB">
        <authorList>
            <consortium name="WormBaseParasite"/>
        </authorList>
    </citation>
    <scope>IDENTIFICATION</scope>
</reference>
<feature type="compositionally biased region" description="Basic residues" evidence="8">
    <location>
        <begin position="114"/>
        <end position="127"/>
    </location>
</feature>
<evidence type="ECO:0000256" key="3">
    <source>
        <dbReference type="ARBA" id="ARBA00047418"/>
    </source>
</evidence>
<feature type="region of interest" description="Disordered" evidence="8">
    <location>
        <begin position="52"/>
        <end position="135"/>
    </location>
</feature>
<comment type="catalytic activity">
    <reaction evidence="3">
        <text>a 5'-end (N(2),N(7)-dimethyl 5'-triphosphoguanosine)-ribonucleoside in snoRNA + S-adenosyl-L-methionine = a 5'-end (N(2),N(2),N(7)-trimethyl 5'-triphosphoguanosine)-ribonucleoside in snoRNA + S-adenosyl-L-homocysteine + H(+)</text>
        <dbReference type="Rhea" id="RHEA:78507"/>
        <dbReference type="Rhea" id="RHEA-COMP:19088"/>
        <dbReference type="Rhea" id="RHEA-COMP:19090"/>
        <dbReference type="ChEBI" id="CHEBI:15378"/>
        <dbReference type="ChEBI" id="CHEBI:57856"/>
        <dbReference type="ChEBI" id="CHEBI:59789"/>
        <dbReference type="ChEBI" id="CHEBI:167623"/>
        <dbReference type="ChEBI" id="CHEBI:172880"/>
    </reaction>
    <physiologicalReaction direction="left-to-right" evidence="3">
        <dbReference type="Rhea" id="RHEA:78508"/>
    </physiologicalReaction>
</comment>
<comment type="catalytic activity">
    <reaction evidence="5">
        <text>a 5'-end (N(2),N(7)-dimethyl 5'-triphosphoguanosine)-ribonucleoside in snRNA + S-adenosyl-L-methionine = a 5'-end (N(2),N(2),N(7)-trimethyl 5'-triphosphoguanosine)-ribonucleoside in snRNA + S-adenosyl-L-homocysteine + H(+)</text>
        <dbReference type="Rhea" id="RHEA:78479"/>
        <dbReference type="Rhea" id="RHEA-COMP:19087"/>
        <dbReference type="Rhea" id="RHEA-COMP:19089"/>
        <dbReference type="ChEBI" id="CHEBI:15378"/>
        <dbReference type="ChEBI" id="CHEBI:57856"/>
        <dbReference type="ChEBI" id="CHEBI:59789"/>
        <dbReference type="ChEBI" id="CHEBI:167623"/>
        <dbReference type="ChEBI" id="CHEBI:172880"/>
    </reaction>
    <physiologicalReaction direction="left-to-right" evidence="5">
        <dbReference type="Rhea" id="RHEA:78480"/>
    </physiologicalReaction>
</comment>
<proteinExistence type="inferred from homology"/>
<evidence type="ECO:0000313" key="10">
    <source>
        <dbReference type="WBParaSite" id="L893_g33740.t2"/>
    </source>
</evidence>
<dbReference type="Pfam" id="PF09445">
    <property type="entry name" value="Methyltransf_15"/>
    <property type="match status" value="1"/>
</dbReference>
<comment type="catalytic activity">
    <reaction evidence="4">
        <text>a 5'-end (N(7)-methyl 5'-triphosphoguanosine)-ribonucleoside in snoRNA + S-adenosyl-L-methionine = a 5'-end (N(2),N(7)-dimethyl 5'-triphosphoguanosine)-ribonucleoside in snoRNA + S-adenosyl-L-homocysteine + H(+)</text>
        <dbReference type="Rhea" id="RHEA:78475"/>
        <dbReference type="Rhea" id="RHEA-COMP:19086"/>
        <dbReference type="Rhea" id="RHEA-COMP:19088"/>
        <dbReference type="ChEBI" id="CHEBI:15378"/>
        <dbReference type="ChEBI" id="CHEBI:57856"/>
        <dbReference type="ChEBI" id="CHEBI:59789"/>
        <dbReference type="ChEBI" id="CHEBI:156461"/>
        <dbReference type="ChEBI" id="CHEBI:172880"/>
    </reaction>
    <physiologicalReaction direction="left-to-right" evidence="4">
        <dbReference type="Rhea" id="RHEA:78476"/>
    </physiologicalReaction>
</comment>
<dbReference type="GO" id="GO:0005634">
    <property type="term" value="C:nucleus"/>
    <property type="evidence" value="ECO:0007669"/>
    <property type="project" value="TreeGrafter"/>
</dbReference>
<dbReference type="PANTHER" id="PTHR14741">
    <property type="entry name" value="S-ADENOSYLMETHIONINE-DEPENDENT METHYLTRANSFERASE RELATED"/>
    <property type="match status" value="1"/>
</dbReference>
<comment type="similarity">
    <text evidence="2">Belongs to the methyltransferase superfamily. Trimethylguanosine synthase family.</text>
</comment>
<protein>
    <recommendedName>
        <fullName evidence="1">Trimethylguanosine synthase</fullName>
    </recommendedName>
    <alternativeName>
        <fullName evidence="7">Cap-specific guanine-N(2) methyltransferase</fullName>
    </alternativeName>
</protein>
<evidence type="ECO:0000256" key="6">
    <source>
        <dbReference type="ARBA" id="ARBA00049075"/>
    </source>
</evidence>
<dbReference type="WBParaSite" id="L893_g33740.t2">
    <property type="protein sequence ID" value="L893_g33740.t2"/>
    <property type="gene ID" value="L893_g33740"/>
</dbReference>
<dbReference type="Gene3D" id="3.40.50.150">
    <property type="entry name" value="Vaccinia Virus protein VP39"/>
    <property type="match status" value="2"/>
</dbReference>
<dbReference type="CDD" id="cd02440">
    <property type="entry name" value="AdoMet_MTases"/>
    <property type="match status" value="1"/>
</dbReference>
<evidence type="ECO:0000256" key="1">
    <source>
        <dbReference type="ARBA" id="ARBA00018517"/>
    </source>
</evidence>
<keyword evidence="9" id="KW-1185">Reference proteome</keyword>
<evidence type="ECO:0000256" key="7">
    <source>
        <dbReference type="ARBA" id="ARBA00049790"/>
    </source>
</evidence>
<feature type="region of interest" description="Disordered" evidence="8">
    <location>
        <begin position="268"/>
        <end position="294"/>
    </location>
</feature>
<sequence length="589" mass="66542">MSYRFDWELIAEAEITRSADCRRVILSKAFVNDQDLMRLGDDPSAIANSIEDLEMKEEVKPPGQEEEKLSEGEEEERPEVKTAKSEEVDDAVAEEAAEETSSITGTGELPVNFGKRKRHHPRRRRRGGQQEEANTPESFDCYWDRVGEYVINRSWLNDFGEQMGEGRESFEKKVELLQPSRILNADKDGYSNVFAEAGDDANAYTEWEQIFARFCVLVRNLSLAKYEFLITKSSVAGKCKDFFKKISRCGYVPGFRITVNANGEAVVLDGTENGGDDDTENSEEGPEPKRQHAALNPDNIIEKMDFTVYNERPDSESNQEPQTVDLKKFNFAYDEKADYKLLASNALALYEDDKEIMKYWWQRYRLFTKIDQGILLDRAGWFSVTPERVAEHIADRIVQRPGCVVLDAFAGVGGNSIQFALKGAHVIAVDLDPVRLKCAKRNAEVYVIAVDLDPVRLKCAKRNAEVYGVAEHITFILGDFFHVAKMLLKQKPIDAVFLSPPWGGPKYLNKMQFDLKTMVPDGIEIFEAAKALSPNIAYFLPRNTTMNQLLKLAGENGSCEIEHSVLNKKAKTITAYYGHLVASTDSLEE</sequence>
<evidence type="ECO:0000256" key="4">
    <source>
        <dbReference type="ARBA" id="ARBA00048740"/>
    </source>
</evidence>
<evidence type="ECO:0000313" key="9">
    <source>
        <dbReference type="Proteomes" id="UP000095287"/>
    </source>
</evidence>
<dbReference type="SUPFAM" id="SSF53335">
    <property type="entry name" value="S-adenosyl-L-methionine-dependent methyltransferases"/>
    <property type="match status" value="2"/>
</dbReference>
<comment type="catalytic activity">
    <reaction evidence="6">
        <text>a 5'-end (N(7)-methyl 5'-triphosphoguanosine)-ribonucleoside in snRNA + S-adenosyl-L-methionine = a 5'-end (N(2),N(7)-dimethyl 5'-triphosphoguanosine)-ribonucleoside in snRNA + S-adenosyl-L-homocysteine + H(+)</text>
        <dbReference type="Rhea" id="RHEA:78471"/>
        <dbReference type="Rhea" id="RHEA-COMP:19085"/>
        <dbReference type="Rhea" id="RHEA-COMP:19087"/>
        <dbReference type="ChEBI" id="CHEBI:15378"/>
        <dbReference type="ChEBI" id="CHEBI:57856"/>
        <dbReference type="ChEBI" id="CHEBI:59789"/>
        <dbReference type="ChEBI" id="CHEBI:156461"/>
        <dbReference type="ChEBI" id="CHEBI:172880"/>
    </reaction>
    <physiologicalReaction direction="left-to-right" evidence="6">
        <dbReference type="Rhea" id="RHEA:78472"/>
    </physiologicalReaction>
</comment>
<name>A0A1I8A7W7_9BILA</name>
<dbReference type="InterPro" id="IPR029063">
    <property type="entry name" value="SAM-dependent_MTases_sf"/>
</dbReference>
<accession>A0A1I8A7W7</accession>
<organism evidence="9 10">
    <name type="scientific">Steinernema glaseri</name>
    <dbReference type="NCBI Taxonomy" id="37863"/>
    <lineage>
        <taxon>Eukaryota</taxon>
        <taxon>Metazoa</taxon>
        <taxon>Ecdysozoa</taxon>
        <taxon>Nematoda</taxon>
        <taxon>Chromadorea</taxon>
        <taxon>Rhabditida</taxon>
        <taxon>Tylenchina</taxon>
        <taxon>Panagrolaimomorpha</taxon>
        <taxon>Strongyloidoidea</taxon>
        <taxon>Steinernematidae</taxon>
        <taxon>Steinernema</taxon>
    </lineage>
</organism>
<evidence type="ECO:0000256" key="5">
    <source>
        <dbReference type="ARBA" id="ARBA00048763"/>
    </source>
</evidence>
<dbReference type="GO" id="GO:0071164">
    <property type="term" value="F:RNA cap trimethylguanosine synthase activity"/>
    <property type="evidence" value="ECO:0007669"/>
    <property type="project" value="TreeGrafter"/>
</dbReference>
<dbReference type="Proteomes" id="UP000095287">
    <property type="component" value="Unplaced"/>
</dbReference>
<dbReference type="PANTHER" id="PTHR14741:SF32">
    <property type="entry name" value="TRIMETHYLGUANOSINE SYNTHASE"/>
    <property type="match status" value="1"/>
</dbReference>
<feature type="compositionally biased region" description="Acidic residues" evidence="8">
    <location>
        <begin position="274"/>
        <end position="285"/>
    </location>
</feature>
<feature type="compositionally biased region" description="Acidic residues" evidence="8">
    <location>
        <begin position="87"/>
        <end position="98"/>
    </location>
</feature>